<dbReference type="SUPFAM" id="SSF53335">
    <property type="entry name" value="S-adenosyl-L-methionine-dependent methyltransferases"/>
    <property type="match status" value="1"/>
</dbReference>
<name>A0A6J6VVG7_9ZZZZ</name>
<reference evidence="1" key="1">
    <citation type="submission" date="2020-05" db="EMBL/GenBank/DDBJ databases">
        <authorList>
            <person name="Chiriac C."/>
            <person name="Salcher M."/>
            <person name="Ghai R."/>
            <person name="Kavagutti S V."/>
        </authorList>
    </citation>
    <scope>NUCLEOTIDE SEQUENCE</scope>
</reference>
<dbReference type="AlphaFoldDB" id="A0A6J6VVG7"/>
<dbReference type="Pfam" id="PF13578">
    <property type="entry name" value="Methyltransf_24"/>
    <property type="match status" value="1"/>
</dbReference>
<organism evidence="1">
    <name type="scientific">freshwater metagenome</name>
    <dbReference type="NCBI Taxonomy" id="449393"/>
    <lineage>
        <taxon>unclassified sequences</taxon>
        <taxon>metagenomes</taxon>
        <taxon>ecological metagenomes</taxon>
    </lineage>
</organism>
<accession>A0A6J6VVG7</accession>
<evidence type="ECO:0000313" key="1">
    <source>
        <dbReference type="EMBL" id="CAB4774788.1"/>
    </source>
</evidence>
<protein>
    <submittedName>
        <fullName evidence="1">Unannotated protein</fullName>
    </submittedName>
</protein>
<sequence length="245" mass="26797">MADFNSVFTSLANVNGWMTRDQAQRLWDRAGELSAGSTVVEIGSFQGRSMCVLASSAAAGVTLYAIDPHGGNDRGPQELDGFAEEAESDHQIFLANLTNAGVRDRVTYLRKYANDATNDVTSQLDLLYVDGAHRFKPASQDIRQWGARVKDGGRLLVHDSFSSIGVTLALVVLTFFSSQWIYEGRSQSMAQFRRGPNTLAARCGSLARQLAQLPYFALNLVYKVLLALKLKPVAKALGSTGEWPY</sequence>
<dbReference type="EMBL" id="CAFAAB010000006">
    <property type="protein sequence ID" value="CAB4774788.1"/>
    <property type="molecule type" value="Genomic_DNA"/>
</dbReference>
<dbReference type="Gene3D" id="3.40.50.150">
    <property type="entry name" value="Vaccinia Virus protein VP39"/>
    <property type="match status" value="1"/>
</dbReference>
<proteinExistence type="predicted"/>
<dbReference type="InterPro" id="IPR029063">
    <property type="entry name" value="SAM-dependent_MTases_sf"/>
</dbReference>
<gene>
    <name evidence="1" type="ORF">UFOPK2958_00123</name>
</gene>